<protein>
    <submittedName>
        <fullName evidence="2">Glycogen synthase</fullName>
        <ecNumber evidence="2">2.4.1.11</ecNumber>
    </submittedName>
</protein>
<organism evidence="2">
    <name type="scientific">mine drainage metagenome</name>
    <dbReference type="NCBI Taxonomy" id="410659"/>
    <lineage>
        <taxon>unclassified sequences</taxon>
        <taxon>metagenomes</taxon>
        <taxon>ecological metagenomes</taxon>
    </lineage>
</organism>
<dbReference type="Pfam" id="PF13692">
    <property type="entry name" value="Glyco_trans_1_4"/>
    <property type="match status" value="1"/>
</dbReference>
<gene>
    <name evidence="2" type="ORF">GALL_313670</name>
</gene>
<dbReference type="PANTHER" id="PTHR12526">
    <property type="entry name" value="GLYCOSYLTRANSFERASE"/>
    <property type="match status" value="1"/>
</dbReference>
<dbReference type="Pfam" id="PF13439">
    <property type="entry name" value="Glyco_transf_4"/>
    <property type="match status" value="1"/>
</dbReference>
<dbReference type="CDD" id="cd03801">
    <property type="entry name" value="GT4_PimA-like"/>
    <property type="match status" value="1"/>
</dbReference>
<dbReference type="AlphaFoldDB" id="A0A1J5QTW5"/>
<comment type="caution">
    <text evidence="2">The sequence shown here is derived from an EMBL/GenBank/DDBJ whole genome shotgun (WGS) entry which is preliminary data.</text>
</comment>
<keyword evidence="2" id="KW-0328">Glycosyltransferase</keyword>
<dbReference type="Gene3D" id="3.40.50.2000">
    <property type="entry name" value="Glycogen Phosphorylase B"/>
    <property type="match status" value="2"/>
</dbReference>
<accession>A0A1J5QTW5</accession>
<dbReference type="InterPro" id="IPR028098">
    <property type="entry name" value="Glyco_trans_4-like_N"/>
</dbReference>
<feature type="domain" description="Glycosyltransferase subfamily 4-like N-terminal" evidence="1">
    <location>
        <begin position="67"/>
        <end position="156"/>
    </location>
</feature>
<dbReference type="PANTHER" id="PTHR12526:SF590">
    <property type="entry name" value="ALPHA-MALTOSE-1-PHOSPHATE SYNTHASE"/>
    <property type="match status" value="1"/>
</dbReference>
<reference evidence="2" key="1">
    <citation type="submission" date="2016-10" db="EMBL/GenBank/DDBJ databases">
        <title>Sequence of Gallionella enrichment culture.</title>
        <authorList>
            <person name="Poehlein A."/>
            <person name="Muehling M."/>
            <person name="Daniel R."/>
        </authorList>
    </citation>
    <scope>NUCLEOTIDE SEQUENCE</scope>
</reference>
<evidence type="ECO:0000313" key="2">
    <source>
        <dbReference type="EMBL" id="OIQ86778.1"/>
    </source>
</evidence>
<evidence type="ECO:0000259" key="1">
    <source>
        <dbReference type="Pfam" id="PF13439"/>
    </source>
</evidence>
<dbReference type="EC" id="2.4.1.11" evidence="2"/>
<dbReference type="SUPFAM" id="SSF53756">
    <property type="entry name" value="UDP-Glycosyltransferase/glycogen phosphorylase"/>
    <property type="match status" value="1"/>
</dbReference>
<dbReference type="EMBL" id="MLJW01000459">
    <property type="protein sequence ID" value="OIQ86778.1"/>
    <property type="molecule type" value="Genomic_DNA"/>
</dbReference>
<keyword evidence="2" id="KW-0808">Transferase</keyword>
<sequence>MGGTARSGVWFPAIRSGSGADVFVERLAAGLNALGVRAEVSWLPHHAEYAPWLVAKPRVPEWAGVAHLNTWLPRRFVPKRIPTVQTLHFCVHGEEFAPYRSKLQAAYHGLCIEPRERINVRCASRVVAVSAETARQSAAVFGRRDIGVIANGVPVDAPFLPQVRDLPHRPFRLLYLGNWSRRKGADLLAPIMRNLGDGFELLYTSDRAGAHGNFEPPPYARSLGRLSGADAIAGACHEADALLFPSRMEGLALSVLEAMACGLPVIAARVSSLPEVVDHGSSGWLCESATAASFAAGARLLRDHTQLWRSMGEQARQKVVREFSLARMVRHYLELYGQLLAEEWIQA</sequence>
<dbReference type="GO" id="GO:0004373">
    <property type="term" value="F:alpha-1,4-glucan glucosyltransferase (UDP-glucose donor) activity"/>
    <property type="evidence" value="ECO:0007669"/>
    <property type="project" value="UniProtKB-EC"/>
</dbReference>
<proteinExistence type="predicted"/>
<name>A0A1J5QTW5_9ZZZZ</name>